<dbReference type="AlphaFoldDB" id="W4QDK6"/>
<evidence type="ECO:0000259" key="1">
    <source>
        <dbReference type="Pfam" id="PF03992"/>
    </source>
</evidence>
<dbReference type="InterPro" id="IPR011008">
    <property type="entry name" value="Dimeric_a/b-barrel"/>
</dbReference>
<dbReference type="STRING" id="1236971.JCM9152_1155"/>
<dbReference type="Gene3D" id="3.30.70.100">
    <property type="match status" value="1"/>
</dbReference>
<proteinExistence type="predicted"/>
<dbReference type="EMBL" id="BAUU01000007">
    <property type="protein sequence ID" value="GAE29773.1"/>
    <property type="molecule type" value="Genomic_DNA"/>
</dbReference>
<dbReference type="OrthoDB" id="9798439at2"/>
<sequence length="108" mass="12495">MSFANTPPPPYYAVIFTSQRTEKDSKGYKRTAELMVELASKQTGFLGVESSRDHDGLGITVSYWDSLESIKQWKEHMAHQKAKEKGKKDWYSAYITRICKVDRDYHSI</sequence>
<dbReference type="InterPro" id="IPR007138">
    <property type="entry name" value="ABM_dom"/>
</dbReference>
<comment type="caution">
    <text evidence="2">The sequence shown here is derived from an EMBL/GenBank/DDBJ whole genome shotgun (WGS) entry which is preliminary data.</text>
</comment>
<evidence type="ECO:0000313" key="3">
    <source>
        <dbReference type="Proteomes" id="UP000018895"/>
    </source>
</evidence>
<keyword evidence="3" id="KW-1185">Reference proteome</keyword>
<dbReference type="PANTHER" id="PTHR37811">
    <property type="entry name" value="BLL5343 PROTEIN"/>
    <property type="match status" value="1"/>
</dbReference>
<dbReference type="Pfam" id="PF03992">
    <property type="entry name" value="ABM"/>
    <property type="match status" value="1"/>
</dbReference>
<reference evidence="2" key="1">
    <citation type="journal article" date="2014" name="Genome Announc.">
        <title>Draft Genome Sequences of Three Alkaliphilic Bacillus Strains, Bacillus wakoensis JCM 9140T, Bacillus akibai JCM 9157T, and Bacillus hemicellulosilyticus JCM 9152T.</title>
        <authorList>
            <person name="Yuki M."/>
            <person name="Oshima K."/>
            <person name="Suda W."/>
            <person name="Oshida Y."/>
            <person name="Kitamura K."/>
            <person name="Iida T."/>
            <person name="Hattori M."/>
            <person name="Ohkuma M."/>
        </authorList>
    </citation>
    <scope>NUCLEOTIDE SEQUENCE [LARGE SCALE GENOMIC DNA]</scope>
    <source>
        <strain evidence="2">JCM 9152</strain>
    </source>
</reference>
<dbReference type="SUPFAM" id="SSF54909">
    <property type="entry name" value="Dimeric alpha+beta barrel"/>
    <property type="match status" value="1"/>
</dbReference>
<dbReference type="PANTHER" id="PTHR37811:SF2">
    <property type="entry name" value="ABM DOMAIN-CONTAINING PROTEIN"/>
    <property type="match status" value="1"/>
</dbReference>
<gene>
    <name evidence="2" type="ORF">JCM9152_1155</name>
</gene>
<name>W4QDK6_9BACI</name>
<protein>
    <recommendedName>
        <fullName evidence="1">ABM domain-containing protein</fullName>
    </recommendedName>
</protein>
<organism evidence="2 3">
    <name type="scientific">Halalkalibacter hemicellulosilyticusJCM 9152</name>
    <dbReference type="NCBI Taxonomy" id="1236971"/>
    <lineage>
        <taxon>Bacteria</taxon>
        <taxon>Bacillati</taxon>
        <taxon>Bacillota</taxon>
        <taxon>Bacilli</taxon>
        <taxon>Bacillales</taxon>
        <taxon>Bacillaceae</taxon>
        <taxon>Halalkalibacter</taxon>
    </lineage>
</organism>
<dbReference type="InterPro" id="IPR052936">
    <property type="entry name" value="Jasmonate_Hydroxylase-like"/>
</dbReference>
<accession>W4QDK6</accession>
<dbReference type="RefSeq" id="WP_035341733.1">
    <property type="nucleotide sequence ID" value="NZ_BAUU01000007.1"/>
</dbReference>
<dbReference type="Proteomes" id="UP000018895">
    <property type="component" value="Unassembled WGS sequence"/>
</dbReference>
<evidence type="ECO:0000313" key="2">
    <source>
        <dbReference type="EMBL" id="GAE29773.1"/>
    </source>
</evidence>
<feature type="domain" description="ABM" evidence="1">
    <location>
        <begin position="20"/>
        <end position="84"/>
    </location>
</feature>